<comment type="function">
    <text evidence="7">One of the primary rRNA binding proteins, it binds directly near the 3'-end of the 23S rRNA, where it nucleates assembly of the 50S subunit.</text>
</comment>
<dbReference type="InterPro" id="IPR019927">
    <property type="entry name" value="Ribosomal_uL3_bac/org-type"/>
</dbReference>
<evidence type="ECO:0000256" key="4">
    <source>
        <dbReference type="ARBA" id="ARBA00022980"/>
    </source>
</evidence>
<dbReference type="InterPro" id="IPR009000">
    <property type="entry name" value="Transl_B-barrel_sf"/>
</dbReference>
<accession>A0A7V5PN38</accession>
<dbReference type="GO" id="GO:0022625">
    <property type="term" value="C:cytosolic large ribosomal subunit"/>
    <property type="evidence" value="ECO:0007669"/>
    <property type="project" value="TreeGrafter"/>
</dbReference>
<dbReference type="PANTHER" id="PTHR11229">
    <property type="entry name" value="50S RIBOSOMAL PROTEIN L3"/>
    <property type="match status" value="1"/>
</dbReference>
<dbReference type="GO" id="GO:0003735">
    <property type="term" value="F:structural constituent of ribosome"/>
    <property type="evidence" value="ECO:0007669"/>
    <property type="project" value="UniProtKB-UniRule"/>
</dbReference>
<keyword evidence="5 7" id="KW-0687">Ribonucleoprotein</keyword>
<keyword evidence="4 7" id="KW-0689">Ribosomal protein</keyword>
<dbReference type="Gene3D" id="3.30.160.810">
    <property type="match status" value="1"/>
</dbReference>
<dbReference type="HAMAP" id="MF_01325_B">
    <property type="entry name" value="Ribosomal_uL3_B"/>
    <property type="match status" value="1"/>
</dbReference>
<protein>
    <recommendedName>
        <fullName evidence="6 7">Large ribosomal subunit protein uL3</fullName>
    </recommendedName>
</protein>
<dbReference type="SUPFAM" id="SSF50447">
    <property type="entry name" value="Translation proteins"/>
    <property type="match status" value="1"/>
</dbReference>
<dbReference type="FunFam" id="3.30.160.810:FF:000001">
    <property type="entry name" value="50S ribosomal protein L3"/>
    <property type="match status" value="1"/>
</dbReference>
<organism evidence="8">
    <name type="scientific">Caldithrix abyssi</name>
    <dbReference type="NCBI Taxonomy" id="187145"/>
    <lineage>
        <taxon>Bacteria</taxon>
        <taxon>Pseudomonadati</taxon>
        <taxon>Calditrichota</taxon>
        <taxon>Calditrichia</taxon>
        <taxon>Calditrichales</taxon>
        <taxon>Calditrichaceae</taxon>
        <taxon>Caldithrix</taxon>
    </lineage>
</organism>
<proteinExistence type="inferred from homology"/>
<evidence type="ECO:0000313" key="8">
    <source>
        <dbReference type="EMBL" id="HHJ52147.1"/>
    </source>
</evidence>
<keyword evidence="2 7" id="KW-0699">rRNA-binding</keyword>
<evidence type="ECO:0000256" key="6">
    <source>
        <dbReference type="ARBA" id="ARBA00035243"/>
    </source>
</evidence>
<dbReference type="InterPro" id="IPR000597">
    <property type="entry name" value="Ribosomal_uL3"/>
</dbReference>
<comment type="caution">
    <text evidence="8">The sequence shown here is derived from an EMBL/GenBank/DDBJ whole genome shotgun (WGS) entry which is preliminary data.</text>
</comment>
<dbReference type="EMBL" id="DROD01000207">
    <property type="protein sequence ID" value="HHJ52147.1"/>
    <property type="molecule type" value="Genomic_DNA"/>
</dbReference>
<gene>
    <name evidence="7" type="primary">rplC</name>
    <name evidence="8" type="ORF">ENJ89_03035</name>
</gene>
<dbReference type="GO" id="GO:0019843">
    <property type="term" value="F:rRNA binding"/>
    <property type="evidence" value="ECO:0007669"/>
    <property type="project" value="UniProtKB-UniRule"/>
</dbReference>
<comment type="similarity">
    <text evidence="1 7">Belongs to the universal ribosomal protein uL3 family.</text>
</comment>
<dbReference type="FunFam" id="2.40.30.10:FF:000004">
    <property type="entry name" value="50S ribosomal protein L3"/>
    <property type="match status" value="1"/>
</dbReference>
<dbReference type="NCBIfam" id="TIGR03625">
    <property type="entry name" value="L3_bact"/>
    <property type="match status" value="1"/>
</dbReference>
<dbReference type="AlphaFoldDB" id="A0A7V5PN38"/>
<evidence type="ECO:0000256" key="5">
    <source>
        <dbReference type="ARBA" id="ARBA00023274"/>
    </source>
</evidence>
<evidence type="ECO:0000256" key="2">
    <source>
        <dbReference type="ARBA" id="ARBA00022730"/>
    </source>
</evidence>
<evidence type="ECO:0000256" key="3">
    <source>
        <dbReference type="ARBA" id="ARBA00022884"/>
    </source>
</evidence>
<evidence type="ECO:0000256" key="7">
    <source>
        <dbReference type="HAMAP-Rule" id="MF_01325"/>
    </source>
</evidence>
<comment type="subunit">
    <text evidence="7">Part of the 50S ribosomal subunit. Forms a cluster with proteins L14 and L19.</text>
</comment>
<dbReference type="Pfam" id="PF00297">
    <property type="entry name" value="Ribosomal_L3"/>
    <property type="match status" value="1"/>
</dbReference>
<dbReference type="Gene3D" id="2.40.30.10">
    <property type="entry name" value="Translation factors"/>
    <property type="match status" value="1"/>
</dbReference>
<dbReference type="Proteomes" id="UP000886124">
    <property type="component" value="Unassembled WGS sequence"/>
</dbReference>
<reference evidence="8" key="1">
    <citation type="journal article" date="2020" name="mSystems">
        <title>Genome- and Community-Level Interaction Insights into Carbon Utilization and Element Cycling Functions of Hydrothermarchaeota in Hydrothermal Sediment.</title>
        <authorList>
            <person name="Zhou Z."/>
            <person name="Liu Y."/>
            <person name="Xu W."/>
            <person name="Pan J."/>
            <person name="Luo Z.H."/>
            <person name="Li M."/>
        </authorList>
    </citation>
    <scope>NUCLEOTIDE SEQUENCE [LARGE SCALE GENOMIC DNA]</scope>
    <source>
        <strain evidence="8">HyVt-527</strain>
    </source>
</reference>
<name>A0A7V5PN38_CALAY</name>
<dbReference type="GO" id="GO:0006412">
    <property type="term" value="P:translation"/>
    <property type="evidence" value="ECO:0007669"/>
    <property type="project" value="UniProtKB-UniRule"/>
</dbReference>
<keyword evidence="3 7" id="KW-0694">RNA-binding</keyword>
<sequence>MSGLLGQKIGMTQIFDENGLLVPVTVVQAGPCYVTQIKTKETDGYDAVQIAFGEVKEKRVTKPLKGHFAKAKVAPKRHLMEFDFSDVENVNVGDEIKVDIFQEGSTVRVSGVSKGKGFQGVVKRHGFGGGPKTHGQSDRLRAPGSIGQSSYPSRVFKGLKMAGRMGGDRITVKNVEVVKVDVENNLLFLKGPLPGSRKSLLEIRK</sequence>
<dbReference type="PANTHER" id="PTHR11229:SF16">
    <property type="entry name" value="LARGE RIBOSOMAL SUBUNIT PROTEIN UL3C"/>
    <property type="match status" value="1"/>
</dbReference>
<evidence type="ECO:0000256" key="1">
    <source>
        <dbReference type="ARBA" id="ARBA00006540"/>
    </source>
</evidence>